<sequence>MYRGCWCRTVDSKQISSISSTSIVELTVKALENTISQAYSYASRL</sequence>
<dbReference type="AlphaFoldDB" id="A0A822AXU7"/>
<name>A0A822AXU7_9BILA</name>
<organism evidence="1 2">
    <name type="scientific">Rotaria socialis</name>
    <dbReference type="NCBI Taxonomy" id="392032"/>
    <lineage>
        <taxon>Eukaryota</taxon>
        <taxon>Metazoa</taxon>
        <taxon>Spiralia</taxon>
        <taxon>Gnathifera</taxon>
        <taxon>Rotifera</taxon>
        <taxon>Eurotatoria</taxon>
        <taxon>Bdelloidea</taxon>
        <taxon>Philodinida</taxon>
        <taxon>Philodinidae</taxon>
        <taxon>Rotaria</taxon>
    </lineage>
</organism>
<dbReference type="Proteomes" id="UP000663848">
    <property type="component" value="Unassembled WGS sequence"/>
</dbReference>
<gene>
    <name evidence="1" type="ORF">QYT958_LOCUS39719</name>
</gene>
<accession>A0A822AXU7</accession>
<dbReference type="EMBL" id="CAJOBR010037966">
    <property type="protein sequence ID" value="CAF5018300.1"/>
    <property type="molecule type" value="Genomic_DNA"/>
</dbReference>
<evidence type="ECO:0000313" key="1">
    <source>
        <dbReference type="EMBL" id="CAF5018300.1"/>
    </source>
</evidence>
<protein>
    <submittedName>
        <fullName evidence="1">Uncharacterized protein</fullName>
    </submittedName>
</protein>
<feature type="non-terminal residue" evidence="1">
    <location>
        <position position="1"/>
    </location>
</feature>
<evidence type="ECO:0000313" key="2">
    <source>
        <dbReference type="Proteomes" id="UP000663848"/>
    </source>
</evidence>
<comment type="caution">
    <text evidence="1">The sequence shown here is derived from an EMBL/GenBank/DDBJ whole genome shotgun (WGS) entry which is preliminary data.</text>
</comment>
<proteinExistence type="predicted"/>
<reference evidence="1" key="1">
    <citation type="submission" date="2021-02" db="EMBL/GenBank/DDBJ databases">
        <authorList>
            <person name="Nowell W R."/>
        </authorList>
    </citation>
    <scope>NUCLEOTIDE SEQUENCE</scope>
</reference>